<evidence type="ECO:0000313" key="3">
    <source>
        <dbReference type="EMBL" id="OJD36342.1"/>
    </source>
</evidence>
<feature type="domain" description="MAGE" evidence="2">
    <location>
        <begin position="47"/>
        <end position="107"/>
    </location>
</feature>
<dbReference type="SMART" id="SM01373">
    <property type="entry name" value="MAGE"/>
    <property type="match status" value="1"/>
</dbReference>
<protein>
    <submittedName>
        <fullName evidence="3">Mage protein</fullName>
    </submittedName>
</protein>
<dbReference type="Proteomes" id="UP000183809">
    <property type="component" value="Unassembled WGS sequence"/>
</dbReference>
<feature type="region of interest" description="Disordered" evidence="1">
    <location>
        <begin position="1"/>
        <end position="48"/>
    </location>
</feature>
<dbReference type="PANTHER" id="PTHR11736">
    <property type="entry name" value="MELANOMA-ASSOCIATED ANTIGEN MAGE ANTIGEN"/>
    <property type="match status" value="1"/>
</dbReference>
<evidence type="ECO:0000259" key="2">
    <source>
        <dbReference type="PROSITE" id="PS50838"/>
    </source>
</evidence>
<feature type="region of interest" description="Disordered" evidence="1">
    <location>
        <begin position="277"/>
        <end position="318"/>
    </location>
</feature>
<organism evidence="3 4">
    <name type="scientific">Diplodia corticola</name>
    <dbReference type="NCBI Taxonomy" id="236234"/>
    <lineage>
        <taxon>Eukaryota</taxon>
        <taxon>Fungi</taxon>
        <taxon>Dikarya</taxon>
        <taxon>Ascomycota</taxon>
        <taxon>Pezizomycotina</taxon>
        <taxon>Dothideomycetes</taxon>
        <taxon>Dothideomycetes incertae sedis</taxon>
        <taxon>Botryosphaeriales</taxon>
        <taxon>Botryosphaeriaceae</taxon>
        <taxon>Diplodia</taxon>
    </lineage>
</organism>
<sequence length="318" mass="35355">MPIVRKRRAPAADDASDEEPTPTQRRRESPVSDMEEEDEATQGGQQLQQMTKKLVRMALACEYARIPIRRADISAKVLGSHGRQFKTVFSEANLQLQTVFGMEMTELLKTEDHTIKGRQKAAERSEKQSSTTTSYVLTNTLPEKYRGWDIVPPPKVPTFSDESAYIGLYTFVVTCITLAGGRLPELKLDRYLKRTNADQTTPVGSTDKLLARMKKDGYIKLITDRSSEDNVREWVVAGRGKVEIGEKGVAGMVQAVYHDNATAELDRRIERSLQNARANEAPNSTGQGNAGEQAGAGRGRGRARRQEQQDGAPETDEE</sequence>
<evidence type="ECO:0000313" key="4">
    <source>
        <dbReference type="Proteomes" id="UP000183809"/>
    </source>
</evidence>
<reference evidence="3 4" key="1">
    <citation type="submission" date="2016-10" db="EMBL/GenBank/DDBJ databases">
        <title>Proteomics and genomics reveal pathogen-plant mechanisms compatible with a hemibiotrophic lifestyle of Diplodia corticola.</title>
        <authorList>
            <person name="Fernandes I."/>
            <person name="De Jonge R."/>
            <person name="Van De Peer Y."/>
            <person name="Devreese B."/>
            <person name="Alves A."/>
            <person name="Esteves A.C."/>
        </authorList>
    </citation>
    <scope>NUCLEOTIDE SEQUENCE [LARGE SCALE GENOMIC DNA]</scope>
    <source>
        <strain evidence="3 4">CBS 112549</strain>
    </source>
</reference>
<accession>A0A1J9R4F4</accession>
<name>A0A1J9R4F4_9PEZI</name>
<keyword evidence="4" id="KW-1185">Reference proteome</keyword>
<gene>
    <name evidence="3" type="ORF">BKCO1_1200054</name>
</gene>
<dbReference type="Gene3D" id="1.10.10.1200">
    <property type="entry name" value="MAGE homology domain, winged helix WH1 motif"/>
    <property type="match status" value="1"/>
</dbReference>
<dbReference type="PROSITE" id="PS50838">
    <property type="entry name" value="MAGE"/>
    <property type="match status" value="1"/>
</dbReference>
<dbReference type="RefSeq" id="XP_020132602.1">
    <property type="nucleotide sequence ID" value="XM_020270727.1"/>
</dbReference>
<proteinExistence type="predicted"/>
<dbReference type="InterPro" id="IPR041898">
    <property type="entry name" value="MAGE_WH1"/>
</dbReference>
<dbReference type="EMBL" id="MNUE01000012">
    <property type="protein sequence ID" value="OJD36342.1"/>
    <property type="molecule type" value="Genomic_DNA"/>
</dbReference>
<dbReference type="GeneID" id="31010986"/>
<dbReference type="InterPro" id="IPR002190">
    <property type="entry name" value="MHD_dom"/>
</dbReference>
<dbReference type="Gene3D" id="1.10.10.1210">
    <property type="entry name" value="MAGE homology domain, winged helix WH2 motif"/>
    <property type="match status" value="1"/>
</dbReference>
<dbReference type="InterPro" id="IPR037445">
    <property type="entry name" value="MAGE"/>
</dbReference>
<evidence type="ECO:0000256" key="1">
    <source>
        <dbReference type="SAM" id="MobiDB-lite"/>
    </source>
</evidence>
<feature type="compositionally biased region" description="Low complexity" evidence="1">
    <location>
        <begin position="286"/>
        <end position="295"/>
    </location>
</feature>
<dbReference type="PANTHER" id="PTHR11736:SF14">
    <property type="entry name" value="NSE3 HOMOLOG, SMC5-SMC6 COMPLEX COMPONENT"/>
    <property type="match status" value="1"/>
</dbReference>
<dbReference type="InterPro" id="IPR041899">
    <property type="entry name" value="MAGE_WH2"/>
</dbReference>
<comment type="caution">
    <text evidence="3">The sequence shown here is derived from an EMBL/GenBank/DDBJ whole genome shotgun (WGS) entry which is preliminary data.</text>
</comment>
<dbReference type="STRING" id="236234.A0A1J9R4F4"/>
<dbReference type="AlphaFoldDB" id="A0A1J9R4F4"/>
<dbReference type="Pfam" id="PF01454">
    <property type="entry name" value="MAGE"/>
    <property type="match status" value="1"/>
</dbReference>
<dbReference type="GO" id="GO:0006281">
    <property type="term" value="P:DNA repair"/>
    <property type="evidence" value="ECO:0007669"/>
    <property type="project" value="TreeGrafter"/>
</dbReference>
<dbReference type="GO" id="GO:0005634">
    <property type="term" value="C:nucleus"/>
    <property type="evidence" value="ECO:0007669"/>
    <property type="project" value="TreeGrafter"/>
</dbReference>
<dbReference type="OrthoDB" id="205198at2759"/>